<sequence>MKLNSFLKRSTAAMMIAGALTVSFAAAPPTGLATAKAESAIAPQQTKPIFVYFNSTQLSSSDATAIMKDGNLMLPLSLLGGIPGATFSFDTASQTIHASYDTHKGSLLLGEQSGTVDGQSMTFAGKAILLNKRIYVPAHFVVAAIGGTLIWDAKYRTASLFASQYVTANGKGGEYRLDGTTGALYFKVKGQSQKLIGKSIAKLNLGYIPMATMSVISIGKDSELITISHVHGEPLINDEEYTLFVKKGVIIHQMQAHYWQFSPRNIATAGDLAVMTDNRTVQLVNGDGLIVKSYSLPELAGLDANFDIEAVHSDYLLFRSTEGLLYIADFKSGKTTALYQALKLETKQLAPFYDGITFKEQDGNKLYFEITSNQDGHREILSYGIGGA</sequence>
<dbReference type="OrthoDB" id="2578443at2"/>
<dbReference type="InterPro" id="IPR012854">
    <property type="entry name" value="Cu_amine_oxidase-like_N"/>
</dbReference>
<evidence type="ECO:0000313" key="3">
    <source>
        <dbReference type="EMBL" id="AZN39404.1"/>
    </source>
</evidence>
<evidence type="ECO:0000256" key="1">
    <source>
        <dbReference type="SAM" id="SignalP"/>
    </source>
</evidence>
<name>A0A3S9A180_9BACL</name>
<feature type="chain" id="PRO_5039707374" evidence="1">
    <location>
        <begin position="26"/>
        <end position="388"/>
    </location>
</feature>
<dbReference type="KEGG" id="palb:EJC50_06820"/>
<accession>A0A3S9A180</accession>
<proteinExistence type="predicted"/>
<feature type="domain" description="Copper amine oxidase-like N-terminal" evidence="2">
    <location>
        <begin position="54"/>
        <end position="159"/>
    </location>
</feature>
<dbReference type="SUPFAM" id="SSF55383">
    <property type="entry name" value="Copper amine oxidase, domain N"/>
    <property type="match status" value="1"/>
</dbReference>
<gene>
    <name evidence="3" type="ORF">EJC50_06820</name>
</gene>
<evidence type="ECO:0000259" key="2">
    <source>
        <dbReference type="Pfam" id="PF07833"/>
    </source>
</evidence>
<evidence type="ECO:0000313" key="4">
    <source>
        <dbReference type="Proteomes" id="UP000272528"/>
    </source>
</evidence>
<protein>
    <submittedName>
        <fullName evidence="3">Copper amine oxidase N-terminal domain-containing protein</fullName>
    </submittedName>
</protein>
<feature type="signal peptide" evidence="1">
    <location>
        <begin position="1"/>
        <end position="25"/>
    </location>
</feature>
<dbReference type="Proteomes" id="UP000272528">
    <property type="component" value="Chromosome"/>
</dbReference>
<dbReference type="Pfam" id="PF07833">
    <property type="entry name" value="Cu_amine_oxidN1"/>
    <property type="match status" value="1"/>
</dbReference>
<dbReference type="Gene3D" id="3.30.457.10">
    <property type="entry name" value="Copper amine oxidase-like, N-terminal domain"/>
    <property type="match status" value="1"/>
</dbReference>
<keyword evidence="1" id="KW-0732">Signal</keyword>
<dbReference type="AlphaFoldDB" id="A0A3S9A180"/>
<dbReference type="EMBL" id="CP034437">
    <property type="protein sequence ID" value="AZN39404.1"/>
    <property type="molecule type" value="Genomic_DNA"/>
</dbReference>
<reference evidence="4" key="1">
    <citation type="submission" date="2018-12" db="EMBL/GenBank/DDBJ databases">
        <title>Genome sequence of Peanibacillus sp.</title>
        <authorList>
            <person name="Subramani G."/>
            <person name="Srinivasan S."/>
            <person name="Kim M.K."/>
        </authorList>
    </citation>
    <scope>NUCLEOTIDE SEQUENCE [LARGE SCALE GENOMIC DNA]</scope>
    <source>
        <strain evidence="4">18JY67-1</strain>
    </source>
</reference>
<dbReference type="RefSeq" id="WP_126013946.1">
    <property type="nucleotide sequence ID" value="NZ_CP034437.1"/>
</dbReference>
<keyword evidence="4" id="KW-1185">Reference proteome</keyword>
<dbReference type="InterPro" id="IPR036582">
    <property type="entry name" value="Mao_N_sf"/>
</dbReference>
<organism evidence="3 4">
    <name type="scientific">Paenibacillus albus</name>
    <dbReference type="NCBI Taxonomy" id="2495582"/>
    <lineage>
        <taxon>Bacteria</taxon>
        <taxon>Bacillati</taxon>
        <taxon>Bacillota</taxon>
        <taxon>Bacilli</taxon>
        <taxon>Bacillales</taxon>
        <taxon>Paenibacillaceae</taxon>
        <taxon>Paenibacillus</taxon>
    </lineage>
</organism>